<reference evidence="3" key="1">
    <citation type="submission" date="2022-11" db="UniProtKB">
        <authorList>
            <consortium name="WormBaseParasite"/>
        </authorList>
    </citation>
    <scope>IDENTIFICATION</scope>
</reference>
<evidence type="ECO:0000313" key="3">
    <source>
        <dbReference type="WBParaSite" id="PSU_v2.g383.t1"/>
    </source>
</evidence>
<sequence>MSSWFNSFFGSNTNIETPQDSTLHQTSTDDSNNVISPTSAIPGLTDDQKEKIREVIKKAELSKQSAKYVVDPRNMEQLKLQNKRLSNSTTEEYDSLDDLNFDECDMLVQMDSLPESK</sequence>
<dbReference type="AlphaFoldDB" id="A0A914YUL3"/>
<accession>A0A914YUL3</accession>
<proteinExistence type="predicted"/>
<evidence type="ECO:0000313" key="2">
    <source>
        <dbReference type="Proteomes" id="UP000887577"/>
    </source>
</evidence>
<organism evidence="2 3">
    <name type="scientific">Panagrolaimus superbus</name>
    <dbReference type="NCBI Taxonomy" id="310955"/>
    <lineage>
        <taxon>Eukaryota</taxon>
        <taxon>Metazoa</taxon>
        <taxon>Ecdysozoa</taxon>
        <taxon>Nematoda</taxon>
        <taxon>Chromadorea</taxon>
        <taxon>Rhabditida</taxon>
        <taxon>Tylenchina</taxon>
        <taxon>Panagrolaimomorpha</taxon>
        <taxon>Panagrolaimoidea</taxon>
        <taxon>Panagrolaimidae</taxon>
        <taxon>Panagrolaimus</taxon>
    </lineage>
</organism>
<dbReference type="Proteomes" id="UP000887577">
    <property type="component" value="Unplaced"/>
</dbReference>
<feature type="compositionally biased region" description="Polar residues" evidence="1">
    <location>
        <begin position="1"/>
        <end position="39"/>
    </location>
</feature>
<keyword evidence="2" id="KW-1185">Reference proteome</keyword>
<protein>
    <submittedName>
        <fullName evidence="3">Uncharacterized protein</fullName>
    </submittedName>
</protein>
<evidence type="ECO:0000256" key="1">
    <source>
        <dbReference type="SAM" id="MobiDB-lite"/>
    </source>
</evidence>
<name>A0A914YUL3_9BILA</name>
<dbReference type="WBParaSite" id="PSU_v2.g383.t1">
    <property type="protein sequence ID" value="PSU_v2.g383.t1"/>
    <property type="gene ID" value="PSU_v2.g383"/>
</dbReference>
<feature type="region of interest" description="Disordered" evidence="1">
    <location>
        <begin position="1"/>
        <end position="47"/>
    </location>
</feature>